<protein>
    <submittedName>
        <fullName evidence="1">P-II family nitrogen regulator</fullName>
    </submittedName>
</protein>
<dbReference type="SMART" id="SM00938">
    <property type="entry name" value="P-II"/>
    <property type="match status" value="1"/>
</dbReference>
<dbReference type="Proteomes" id="UP000327424">
    <property type="component" value="Chromosome"/>
</dbReference>
<dbReference type="RefSeq" id="WP_019441072.1">
    <property type="nucleotide sequence ID" value="NZ_ALOE01000013.1"/>
</dbReference>
<dbReference type="GO" id="GO:0030234">
    <property type="term" value="F:enzyme regulator activity"/>
    <property type="evidence" value="ECO:0007669"/>
    <property type="project" value="InterPro"/>
</dbReference>
<evidence type="ECO:0000313" key="1">
    <source>
        <dbReference type="EMBL" id="QFI37865.1"/>
    </source>
</evidence>
<accession>A0A5J6WM58</accession>
<dbReference type="AlphaFoldDB" id="A0A5J6WM58"/>
<name>A0A5J6WM58_MORMI</name>
<proteinExistence type="predicted"/>
<organism evidence="1 2">
    <name type="scientific">Moritella marina ATCC 15381</name>
    <dbReference type="NCBI Taxonomy" id="1202962"/>
    <lineage>
        <taxon>Bacteria</taxon>
        <taxon>Pseudomonadati</taxon>
        <taxon>Pseudomonadota</taxon>
        <taxon>Gammaproteobacteria</taxon>
        <taxon>Alteromonadales</taxon>
        <taxon>Moritellaceae</taxon>
        <taxon>Moritella</taxon>
    </lineage>
</organism>
<sequence>MHFKLIVAFVEAGITDGIMDAARSAGATGATIINNARGEGLKQSKTFFGLTLETQRDVLLFIVEEHLSRHILEEINKVGQFDEKPGSGIAVQIDVEDAVGVNHQISQLTKTVENEL</sequence>
<evidence type="ECO:0000313" key="2">
    <source>
        <dbReference type="Proteomes" id="UP000327424"/>
    </source>
</evidence>
<dbReference type="InterPro" id="IPR011322">
    <property type="entry name" value="N-reg_PII-like_a/b"/>
</dbReference>
<dbReference type="Pfam" id="PF00543">
    <property type="entry name" value="P-II"/>
    <property type="match status" value="1"/>
</dbReference>
<dbReference type="EMBL" id="CP044399">
    <property type="protein sequence ID" value="QFI37865.1"/>
    <property type="molecule type" value="Genomic_DNA"/>
</dbReference>
<dbReference type="InterPro" id="IPR002187">
    <property type="entry name" value="N-reg_PII"/>
</dbReference>
<reference evidence="1 2" key="1">
    <citation type="submission" date="2019-09" db="EMBL/GenBank/DDBJ databases">
        <title>Hybrid Assembly of the complete Genome of the Deep-Sea Bacterium Moritella marina from long Nanopore and Illumina reads.</title>
        <authorList>
            <person name="Magin S."/>
            <person name="Georgoulis A."/>
            <person name="Papadimitriou K."/>
            <person name="Iliakis G."/>
            <person name="Vorgias C.E."/>
        </authorList>
    </citation>
    <scope>NUCLEOTIDE SEQUENCE [LARGE SCALE GENOMIC DNA]</scope>
    <source>
        <strain evidence="1 2">MP-1</strain>
    </source>
</reference>
<dbReference type="KEGG" id="mmaa:FR932_08375"/>
<gene>
    <name evidence="1" type="ORF">FR932_08375</name>
</gene>
<dbReference type="SUPFAM" id="SSF54913">
    <property type="entry name" value="GlnB-like"/>
    <property type="match status" value="1"/>
</dbReference>
<dbReference type="PROSITE" id="PS51343">
    <property type="entry name" value="PII_GLNB_DOM"/>
    <property type="match status" value="1"/>
</dbReference>
<dbReference type="OrthoDB" id="9793517at2"/>
<dbReference type="InterPro" id="IPR015867">
    <property type="entry name" value="N-reg_PII/ATP_PRibTrfase_C"/>
</dbReference>
<dbReference type="GO" id="GO:0006808">
    <property type="term" value="P:regulation of nitrogen utilization"/>
    <property type="evidence" value="ECO:0007669"/>
    <property type="project" value="InterPro"/>
</dbReference>
<dbReference type="Gene3D" id="3.30.70.120">
    <property type="match status" value="1"/>
</dbReference>
<keyword evidence="2" id="KW-1185">Reference proteome</keyword>